<dbReference type="AlphaFoldDB" id="A0A380X2Q0"/>
<dbReference type="InterPro" id="IPR020288">
    <property type="entry name" value="Sheath_initiator"/>
</dbReference>
<sequence length="116" mass="13734">MIKVRRLDHNHDWTFGQGRANYADHSEGIAQNVQCRLWSFANDWFLDLDHGLPWIEKMGRAVDLSELEMQVKKQVLETEGVKQITHYQSRFDPNTRKLTLSINYLDIYGLEHRVSY</sequence>
<organism evidence="2 4">
    <name type="scientific">Avibacterium paragallinarum</name>
    <name type="common">Haemophilus gallinarum</name>
    <dbReference type="NCBI Taxonomy" id="728"/>
    <lineage>
        <taxon>Bacteria</taxon>
        <taxon>Pseudomonadati</taxon>
        <taxon>Pseudomonadota</taxon>
        <taxon>Gammaproteobacteria</taxon>
        <taxon>Pasteurellales</taxon>
        <taxon>Pasteurellaceae</taxon>
        <taxon>Avibacterium</taxon>
    </lineage>
</organism>
<dbReference type="EMBL" id="UFSW01000001">
    <property type="protein sequence ID" value="SUU97521.1"/>
    <property type="molecule type" value="Genomic_DNA"/>
</dbReference>
<evidence type="ECO:0008006" key="6">
    <source>
        <dbReference type="Google" id="ProtNLM"/>
    </source>
</evidence>
<dbReference type="Proteomes" id="UP000294229">
    <property type="component" value="Unassembled WGS sequence"/>
</dbReference>
<reference evidence="1 5" key="2">
    <citation type="submission" date="2018-11" db="EMBL/GenBank/DDBJ databases">
        <title>Sequencing Av. paragallinarum serogroups.</title>
        <authorList>
            <person name="Hellmuth J.E."/>
            <person name="Boucher C.E."/>
            <person name="Cason E.D."/>
        </authorList>
    </citation>
    <scope>NUCLEOTIDE SEQUENCE [LARGE SCALE GENOMIC DNA]</scope>
    <source>
        <strain evidence="1 5">SA-3</strain>
    </source>
</reference>
<dbReference type="Pfam" id="PF10934">
    <property type="entry name" value="Sheath_initiator"/>
    <property type="match status" value="1"/>
</dbReference>
<dbReference type="KEGG" id="apag:EIA51_02070"/>
<dbReference type="GeneID" id="66255046"/>
<name>A0A380X2Q0_AVIPA</name>
<dbReference type="Proteomes" id="UP000254620">
    <property type="component" value="Unassembled WGS sequence"/>
</dbReference>
<evidence type="ECO:0000313" key="4">
    <source>
        <dbReference type="Proteomes" id="UP000254620"/>
    </source>
</evidence>
<dbReference type="OrthoDB" id="9812969at2"/>
<dbReference type="EMBL" id="RQXS01000073">
    <property type="protein sequence ID" value="RZN56110.1"/>
    <property type="molecule type" value="Genomic_DNA"/>
</dbReference>
<evidence type="ECO:0000313" key="1">
    <source>
        <dbReference type="EMBL" id="RZN56110.1"/>
    </source>
</evidence>
<dbReference type="RefSeq" id="WP_081637558.1">
    <property type="nucleotide sequence ID" value="NZ_CP034110.1"/>
</dbReference>
<evidence type="ECO:0000313" key="2">
    <source>
        <dbReference type="EMBL" id="SUU97521.1"/>
    </source>
</evidence>
<proteinExistence type="predicted"/>
<evidence type="ECO:0000313" key="5">
    <source>
        <dbReference type="Proteomes" id="UP000294229"/>
    </source>
</evidence>
<evidence type="ECO:0000313" key="3">
    <source>
        <dbReference type="EMBL" id="SUU98782.1"/>
    </source>
</evidence>
<protein>
    <recommendedName>
        <fullName evidence="6">Phage protein</fullName>
    </recommendedName>
</protein>
<gene>
    <name evidence="1" type="ORF">EIG79_10670</name>
    <name evidence="2" type="ORF">NCTC10926_00913</name>
    <name evidence="3" type="ORF">NCTC10926_02224</name>
</gene>
<dbReference type="EMBL" id="UFSW01000001">
    <property type="protein sequence ID" value="SUU98782.1"/>
    <property type="molecule type" value="Genomic_DNA"/>
</dbReference>
<accession>A0A380X2Q0</accession>
<reference evidence="2 4" key="1">
    <citation type="submission" date="2018-06" db="EMBL/GenBank/DDBJ databases">
        <authorList>
            <consortium name="Pathogen Informatics"/>
            <person name="Doyle S."/>
        </authorList>
    </citation>
    <scope>NUCLEOTIDE SEQUENCE [LARGE SCALE GENOMIC DNA]</scope>
    <source>
        <strain evidence="2 4">NCTC10926</strain>
    </source>
</reference>